<gene>
    <name evidence="1" type="ORF">TPC1_13338</name>
</gene>
<feature type="non-terminal residue" evidence="1">
    <location>
        <position position="1"/>
    </location>
</feature>
<proteinExistence type="predicted"/>
<organism evidence="1">
    <name type="scientific">Trepomonas sp. PC1</name>
    <dbReference type="NCBI Taxonomy" id="1076344"/>
    <lineage>
        <taxon>Eukaryota</taxon>
        <taxon>Metamonada</taxon>
        <taxon>Diplomonadida</taxon>
        <taxon>Hexamitidae</taxon>
        <taxon>Hexamitinae</taxon>
        <taxon>Trepomonas</taxon>
    </lineage>
</organism>
<name>A0A146KDZ0_9EUKA</name>
<accession>A0A146KDZ0</accession>
<dbReference type="EMBL" id="GDID01002482">
    <property type="protein sequence ID" value="JAP94124.1"/>
    <property type="molecule type" value="Transcribed_RNA"/>
</dbReference>
<feature type="non-terminal residue" evidence="1">
    <location>
        <position position="160"/>
    </location>
</feature>
<protein>
    <submittedName>
        <fullName evidence="1">Uncharacterized protein</fullName>
    </submittedName>
</protein>
<sequence>IPMMDVGNYDFSMGDESQISVENVQFRVSFYAKIQQLKFPFTKFESTGVAGIQDFSIKLKAQIPQSSECKEHLQFRITDQKINFARLILDFEKPSYILDAMMPLFKELILDQFGYLLVGAFEQQINRYFYGFSGEVYSNTTVFDERIKKISIQPQFMKLE</sequence>
<reference evidence="1" key="1">
    <citation type="submission" date="2015-07" db="EMBL/GenBank/DDBJ databases">
        <title>Adaptation to a free-living lifestyle via gene acquisitions in the diplomonad Trepomonas sp. PC1.</title>
        <authorList>
            <person name="Xu F."/>
            <person name="Jerlstrom-Hultqvist J."/>
            <person name="Kolisko M."/>
            <person name="Simpson A.G.B."/>
            <person name="Roger A.J."/>
            <person name="Svard S.G."/>
            <person name="Andersson J.O."/>
        </authorList>
    </citation>
    <scope>NUCLEOTIDE SEQUENCE</scope>
    <source>
        <strain evidence="1">PC1</strain>
    </source>
</reference>
<dbReference type="AlphaFoldDB" id="A0A146KDZ0"/>
<dbReference type="Gene3D" id="3.15.10.10">
    <property type="entry name" value="Bactericidal permeability-increasing protein, domain 1"/>
    <property type="match status" value="1"/>
</dbReference>
<evidence type="ECO:0000313" key="1">
    <source>
        <dbReference type="EMBL" id="JAP94124.1"/>
    </source>
</evidence>